<protein>
    <submittedName>
        <fullName evidence="1">Uncharacterized protein</fullName>
    </submittedName>
</protein>
<dbReference type="EMBL" id="LASV01000457">
    <property type="protein sequence ID" value="KKA18419.1"/>
    <property type="molecule type" value="Genomic_DNA"/>
</dbReference>
<evidence type="ECO:0000313" key="1">
    <source>
        <dbReference type="EMBL" id="KKA18419.1"/>
    </source>
</evidence>
<dbReference type="RefSeq" id="XP_013325031.1">
    <property type="nucleotide sequence ID" value="XM_013469577.1"/>
</dbReference>
<proteinExistence type="predicted"/>
<reference evidence="1 2" key="1">
    <citation type="submission" date="2015-04" db="EMBL/GenBank/DDBJ databases">
        <authorList>
            <person name="Heijne W.H."/>
            <person name="Fedorova N.D."/>
            <person name="Nierman W.C."/>
            <person name="Vollebregt A.W."/>
            <person name="Zhao Z."/>
            <person name="Wu L."/>
            <person name="Kumar M."/>
            <person name="Stam H."/>
            <person name="van den Berg M.A."/>
            <person name="Pel H.J."/>
        </authorList>
    </citation>
    <scope>NUCLEOTIDE SEQUENCE [LARGE SCALE GENOMIC DNA]</scope>
    <source>
        <strain evidence="1 2">CBS 393.64</strain>
    </source>
</reference>
<keyword evidence="2" id="KW-1185">Reference proteome</keyword>
<organism evidence="1 2">
    <name type="scientific">Rasamsonia emersonii (strain ATCC 16479 / CBS 393.64 / IMI 116815)</name>
    <dbReference type="NCBI Taxonomy" id="1408163"/>
    <lineage>
        <taxon>Eukaryota</taxon>
        <taxon>Fungi</taxon>
        <taxon>Dikarya</taxon>
        <taxon>Ascomycota</taxon>
        <taxon>Pezizomycotina</taxon>
        <taxon>Eurotiomycetes</taxon>
        <taxon>Eurotiomycetidae</taxon>
        <taxon>Eurotiales</taxon>
        <taxon>Trichocomaceae</taxon>
        <taxon>Rasamsonia</taxon>
    </lineage>
</organism>
<sequence length="101" mass="10851">MQVAEILSDLTSLRACNLFAQGHAEALTLVNVNKALKPGTEGAAAGVQDSGNAELERAKELVELHYGVKVKHMTGPGSDPMVDEGLRRARDDVNRVLRELS</sequence>
<dbReference type="OrthoDB" id="5394455at2759"/>
<evidence type="ECO:0000313" key="2">
    <source>
        <dbReference type="Proteomes" id="UP000053958"/>
    </source>
</evidence>
<comment type="caution">
    <text evidence="1">The sequence shown here is derived from an EMBL/GenBank/DDBJ whole genome shotgun (WGS) entry which is preliminary data.</text>
</comment>
<name>A0A0F4YJM1_RASE3</name>
<dbReference type="AlphaFoldDB" id="A0A0F4YJM1"/>
<dbReference type="Proteomes" id="UP000053958">
    <property type="component" value="Unassembled WGS sequence"/>
</dbReference>
<gene>
    <name evidence="1" type="ORF">T310_7624</name>
</gene>
<dbReference type="GeneID" id="25319894"/>
<accession>A0A0F4YJM1</accession>